<protein>
    <submittedName>
        <fullName evidence="2">Uncharacterized protein</fullName>
    </submittedName>
</protein>
<accession>A0A2S4UHY0</accession>
<dbReference type="EMBL" id="PKSL01000280">
    <property type="protein sequence ID" value="POV96918.1"/>
    <property type="molecule type" value="Genomic_DNA"/>
</dbReference>
<keyword evidence="3" id="KW-1185">Reference proteome</keyword>
<dbReference type="AlphaFoldDB" id="A0A2S4UHY0"/>
<reference evidence="2" key="1">
    <citation type="submission" date="2017-12" db="EMBL/GenBank/DDBJ databases">
        <title>Gene loss provides genomic basis for host adaptation in cereal stripe rust fungi.</title>
        <authorList>
            <person name="Xia C."/>
        </authorList>
    </citation>
    <scope>NUCLEOTIDE SEQUENCE [LARGE SCALE GENOMIC DNA]</scope>
    <source>
        <strain evidence="2">93-210</strain>
    </source>
</reference>
<feature type="non-terminal residue" evidence="2">
    <location>
        <position position="1"/>
    </location>
</feature>
<keyword evidence="1" id="KW-1133">Transmembrane helix</keyword>
<feature type="transmembrane region" description="Helical" evidence="1">
    <location>
        <begin position="23"/>
        <end position="45"/>
    </location>
</feature>
<comment type="caution">
    <text evidence="2">The sequence shown here is derived from an EMBL/GenBank/DDBJ whole genome shotgun (WGS) entry which is preliminary data.</text>
</comment>
<evidence type="ECO:0000313" key="3">
    <source>
        <dbReference type="Proteomes" id="UP000239156"/>
    </source>
</evidence>
<name>A0A2S4UHY0_9BASI</name>
<keyword evidence="1" id="KW-0812">Transmembrane</keyword>
<dbReference type="Proteomes" id="UP000239156">
    <property type="component" value="Unassembled WGS sequence"/>
</dbReference>
<evidence type="ECO:0000313" key="2">
    <source>
        <dbReference type="EMBL" id="POV96918.1"/>
    </source>
</evidence>
<gene>
    <name evidence="2" type="ORF">PSTT_15371</name>
</gene>
<dbReference type="VEuPathDB" id="FungiDB:PSTT_15371"/>
<evidence type="ECO:0000256" key="1">
    <source>
        <dbReference type="SAM" id="Phobius"/>
    </source>
</evidence>
<proteinExistence type="predicted"/>
<sequence length="102" mass="11423">LERNEREQRNPSFCRGGELFPPISFQVIIINITPIPGLKFLIYIYHSRISSFFKKIKQAEDFCGQERSTVSGGSDSATSWHPIEAKLSSWTPGVDAAPQAQP</sequence>
<organism evidence="2 3">
    <name type="scientific">Puccinia striiformis</name>
    <dbReference type="NCBI Taxonomy" id="27350"/>
    <lineage>
        <taxon>Eukaryota</taxon>
        <taxon>Fungi</taxon>
        <taxon>Dikarya</taxon>
        <taxon>Basidiomycota</taxon>
        <taxon>Pucciniomycotina</taxon>
        <taxon>Pucciniomycetes</taxon>
        <taxon>Pucciniales</taxon>
        <taxon>Pucciniaceae</taxon>
        <taxon>Puccinia</taxon>
    </lineage>
</organism>
<keyword evidence="1" id="KW-0472">Membrane</keyword>